<dbReference type="AlphaFoldDB" id="A0A4R0IRH1"/>
<evidence type="ECO:0000313" key="5">
    <source>
        <dbReference type="Proteomes" id="UP000294225"/>
    </source>
</evidence>
<proteinExistence type="predicted"/>
<dbReference type="PANTHER" id="PTHR43808">
    <property type="entry name" value="ACETYLORNITHINE DEACETYLASE"/>
    <property type="match status" value="1"/>
</dbReference>
<dbReference type="InterPro" id="IPR050072">
    <property type="entry name" value="Peptidase_M20A"/>
</dbReference>
<name>A0A4R0IRH1_9ACTN</name>
<accession>A0A4R0IRH1</accession>
<keyword evidence="2 4" id="KW-0378">Hydrolase</keyword>
<dbReference type="EMBL" id="SJKC01000003">
    <property type="protein sequence ID" value="TCC36383.1"/>
    <property type="molecule type" value="Genomic_DNA"/>
</dbReference>
<dbReference type="InterPro" id="IPR011650">
    <property type="entry name" value="Peptidase_M20_dimer"/>
</dbReference>
<evidence type="ECO:0000313" key="4">
    <source>
        <dbReference type="EMBL" id="TCC36383.1"/>
    </source>
</evidence>
<gene>
    <name evidence="4" type="ORF">E0H92_27465</name>
</gene>
<dbReference type="GO" id="GO:0046872">
    <property type="term" value="F:metal ion binding"/>
    <property type="evidence" value="ECO:0007669"/>
    <property type="project" value="UniProtKB-KW"/>
</dbReference>
<dbReference type="Gene3D" id="3.30.70.360">
    <property type="match status" value="1"/>
</dbReference>
<dbReference type="InterPro" id="IPR036264">
    <property type="entry name" value="Bact_exopeptidase_dim_dom"/>
</dbReference>
<organism evidence="4 5">
    <name type="scientific">Kribbella speibonae</name>
    <dbReference type="NCBI Taxonomy" id="1572660"/>
    <lineage>
        <taxon>Bacteria</taxon>
        <taxon>Bacillati</taxon>
        <taxon>Actinomycetota</taxon>
        <taxon>Actinomycetes</taxon>
        <taxon>Propionibacteriales</taxon>
        <taxon>Kribbellaceae</taxon>
        <taxon>Kribbella</taxon>
    </lineage>
</organism>
<reference evidence="4 5" key="1">
    <citation type="submission" date="2019-02" db="EMBL/GenBank/DDBJ databases">
        <title>Kribbella capetownensis sp. nov. and Kribbella speibonae sp. nov., isolated from soil.</title>
        <authorList>
            <person name="Curtis S.M."/>
            <person name="Norton I."/>
            <person name="Everest G.J."/>
            <person name="Meyers P.R."/>
        </authorList>
    </citation>
    <scope>NUCLEOTIDE SEQUENCE [LARGE SCALE GENOMIC DNA]</scope>
    <source>
        <strain evidence="4 5">YM55</strain>
    </source>
</reference>
<feature type="domain" description="Peptidase M20 dimerisation" evidence="3">
    <location>
        <begin position="179"/>
        <end position="283"/>
    </location>
</feature>
<dbReference type="Gene3D" id="3.40.630.10">
    <property type="entry name" value="Zn peptidases"/>
    <property type="match status" value="1"/>
</dbReference>
<dbReference type="SUPFAM" id="SSF53187">
    <property type="entry name" value="Zn-dependent exopeptidases"/>
    <property type="match status" value="1"/>
</dbReference>
<comment type="caution">
    <text evidence="4">The sequence shown here is derived from an EMBL/GenBank/DDBJ whole genome shotgun (WGS) entry which is preliminary data.</text>
</comment>
<keyword evidence="1" id="KW-0479">Metal-binding</keyword>
<dbReference type="SUPFAM" id="SSF55031">
    <property type="entry name" value="Bacterial exopeptidase dimerisation domain"/>
    <property type="match status" value="1"/>
</dbReference>
<dbReference type="PANTHER" id="PTHR43808:SF25">
    <property type="entry name" value="PEPTIDASE M20 DIMERISATION DOMAIN-CONTAINING PROTEIN"/>
    <property type="match status" value="1"/>
</dbReference>
<dbReference type="Pfam" id="PF01546">
    <property type="entry name" value="Peptidase_M20"/>
    <property type="match status" value="1"/>
</dbReference>
<dbReference type="Proteomes" id="UP000294225">
    <property type="component" value="Unassembled WGS sequence"/>
</dbReference>
<protein>
    <submittedName>
        <fullName evidence="4">M20/M25/M40 family metallo-hydrolase</fullName>
    </submittedName>
</protein>
<dbReference type="InterPro" id="IPR002933">
    <property type="entry name" value="Peptidase_M20"/>
</dbReference>
<dbReference type="Pfam" id="PF07687">
    <property type="entry name" value="M20_dimer"/>
    <property type="match status" value="1"/>
</dbReference>
<evidence type="ECO:0000256" key="2">
    <source>
        <dbReference type="ARBA" id="ARBA00022801"/>
    </source>
</evidence>
<dbReference type="RefSeq" id="WP_131498209.1">
    <property type="nucleotide sequence ID" value="NZ_SJKC01000003.1"/>
</dbReference>
<evidence type="ECO:0000259" key="3">
    <source>
        <dbReference type="Pfam" id="PF07687"/>
    </source>
</evidence>
<sequence>MTESTCEGDTGSNEVTALLRDLIGINSVNPSLVPGAAGEAQIAAFVRAWAEREGLAVETVGADPERPNLIITGGQGTGGRNLILCAHLDTVGTDGMIDPLAPAVRGRRMHGRGSYDMKGGLAAALIACRNAHRRGVPGTVQVVAVADEEHSSTGIREVLPHLSADGAVVTEPTELQLAVAHRGFVWVEITIEGKAAHGSRPELGVDAIMKAGPVLVALDRLSGQIADRTPHPLLGTGVLHASVITGGREESTIPDRLTLTLERRTLPGETPDTVLAEIDNALDSCRHADPALVTARRVTLSRPPLDTHADADITTALAHAIGTRTSQNTTVVGMSYWADSAILAQAGIPTVLYGPAGDGAHAQTEWVDLDSVLTCAETLTHLAIEFTTPTRPTARRV</sequence>
<evidence type="ECO:0000256" key="1">
    <source>
        <dbReference type="ARBA" id="ARBA00022723"/>
    </source>
</evidence>
<dbReference type="GO" id="GO:0016787">
    <property type="term" value="F:hydrolase activity"/>
    <property type="evidence" value="ECO:0007669"/>
    <property type="project" value="UniProtKB-KW"/>
</dbReference>